<feature type="region of interest" description="Disordered" evidence="1">
    <location>
        <begin position="1"/>
        <end position="103"/>
    </location>
</feature>
<reference evidence="2 3" key="1">
    <citation type="submission" date="2019-03" db="EMBL/GenBank/DDBJ databases">
        <title>Single cell metagenomics reveals metabolic interactions within the superorganism composed of flagellate Streblomastix strix and complex community of Bacteroidetes bacteria on its surface.</title>
        <authorList>
            <person name="Treitli S.C."/>
            <person name="Kolisko M."/>
            <person name="Husnik F."/>
            <person name="Keeling P."/>
            <person name="Hampl V."/>
        </authorList>
    </citation>
    <scope>NUCLEOTIDE SEQUENCE [LARGE SCALE GENOMIC DNA]</scope>
    <source>
        <strain evidence="2">ST1C</strain>
    </source>
</reference>
<feature type="compositionally biased region" description="Basic and acidic residues" evidence="1">
    <location>
        <begin position="589"/>
        <end position="607"/>
    </location>
</feature>
<feature type="compositionally biased region" description="Polar residues" evidence="1">
    <location>
        <begin position="1327"/>
        <end position="1370"/>
    </location>
</feature>
<proteinExistence type="predicted"/>
<feature type="compositionally biased region" description="Basic and acidic residues" evidence="1">
    <location>
        <begin position="75"/>
        <end position="97"/>
    </location>
</feature>
<feature type="region of interest" description="Disordered" evidence="1">
    <location>
        <begin position="1518"/>
        <end position="1537"/>
    </location>
</feature>
<evidence type="ECO:0000313" key="2">
    <source>
        <dbReference type="EMBL" id="KAA6397232.1"/>
    </source>
</evidence>
<dbReference type="PANTHER" id="PTHR33667:SF7">
    <property type="entry name" value="RIKEN CDNA 1810020O05 GENE"/>
    <property type="match status" value="1"/>
</dbReference>
<gene>
    <name evidence="2" type="ORF">EZS28_007242</name>
</gene>
<feature type="region of interest" description="Disordered" evidence="1">
    <location>
        <begin position="1254"/>
        <end position="1283"/>
    </location>
</feature>
<feature type="region of interest" description="Disordered" evidence="1">
    <location>
        <begin position="850"/>
        <end position="899"/>
    </location>
</feature>
<feature type="compositionally biased region" description="Basic and acidic residues" evidence="1">
    <location>
        <begin position="552"/>
        <end position="572"/>
    </location>
</feature>
<name>A0A5J4WRM8_9EUKA</name>
<feature type="region of interest" description="Disordered" evidence="1">
    <location>
        <begin position="1327"/>
        <end position="1373"/>
    </location>
</feature>
<dbReference type="Proteomes" id="UP000324800">
    <property type="component" value="Unassembled WGS sequence"/>
</dbReference>
<feature type="region of interest" description="Disordered" evidence="1">
    <location>
        <begin position="428"/>
        <end position="464"/>
    </location>
</feature>
<dbReference type="PANTHER" id="PTHR33667">
    <property type="entry name" value="SI:DKEY-57N24.6"/>
    <property type="match status" value="1"/>
</dbReference>
<dbReference type="OrthoDB" id="188352at2759"/>
<comment type="caution">
    <text evidence="2">The sequence shown here is derived from an EMBL/GenBank/DDBJ whole genome shotgun (WGS) entry which is preliminary data.</text>
</comment>
<sequence length="1748" mass="198145">MTDNVKDEYLETDEDKSGDAGKGKKDIIKTVTKSKKDLIEPIKPVKDEKPGVVRPKSNSKKKKDGIAVDEEISDTEEKKIEQQNEEQKTKEKRKNEKGTYLPSYLPLQRSLPPLIKNENGDVLGGIIQFDPLPLLYGQPSVTLFIIGGKKRTKSKLREREIQKLDYDREQKQGFTDDLWKVELADQDQEDEDGDIFKLKIRKKEDFSLANTNKSFGGIDLRSKFIDQKSTQKQLTATERLKIKGSLEDEEIIMEKKKAKHQFVASQFNKTIHRTLKPTSSIEQTTIQPQIKFQFQTNVRKGTPQQNPLFYIPITPRLFWLANKDNLISSLEQTHNLESNTENVVLSQSPLSDQKDVYSPDNSVRQDLNADSLMLGTLGKELCPPFLLRGQILRRYPEPRFTCTLFDSLSITLSLLKIKKKKKKIQISTSDEAVEADPNSNQSDVQANGNNDETYEYDDDDNNTAPELLSQEMKVKLNPLTIEFVSASHIPLNPSPSALNLRCLPCYATFEFIQTARNSQQICGDVQIGEQIPGLPNSADGKKLVSNQQQLNADKKKTQDKEKEKPKSRKSEVRNQQSARIPNTQGNETGGKEIIDDWRNGGKNGEYPKRLVGERHVTRGQEIELELEAPDTFSFKQNVKKKKLQFIDNDDGNNSPLNHSKKSEALVKQSQLYKSDPSAPSNPLPVTAFGKCKFHYRDIIMVGQVDPVSLQEWFVDNTICIYIHDRDRRDVVREKDTQGQQINLQGDVQRSNTSLSLPAQTFNTSSSNGSGASNLQQSLYKSYIDRRFRGRYIERRPLVKQADELEDMLRRVTGRVKKNDIGSEGEVGIDGTKEGGDVAIIETVKDKDNIKQTEDKPLSANKKKKVVKQSAAAAAEAEEKERREEEERLRRAAEAEEESKQFFITPGKEPTGIAVFHFDDILSAGLATHTLHAPIIPNPIPPSLSTISTSLQKDFSIEAENIDSKQQITSVQAVNQTLSSAPPPSVLPSGHYVQCHSEAKIRLQFAVPLSRSLFALLRNRRFLGRAVIMLPNSKTNRREGKLILDEVYKINGSIFNIGDNESMPHSLSNRRVTDEEKCRMAGLNGEEILDCISGFHLIDGRPCQRGGGGRAIVVEGRVDGALGHLINFIVEKQREVEEEMTVSGSPDDSVSPHLFSSLKLFYDQHKLFSQRLYTDLPLDLLRLSLRKPISQLAQSTEYLKFNAHFSQEFKRGIYCLSEMVMKAASHEQMCMMGLWVTGAEVLAVEKRLGGPVMESDLTLEGRGSNQQSPLNISQQNSQATPQATSIALQQAASIRERTLAARQARELSGFSYDIDPVIVDEEGNVIGSRSSQSEFRTTASSLNQFDKSHLPRSQNKYNRSENASPGQNYDSLTVDADTNFDHNLERKKKIGGQNDGFGGINTNNEHVKTAHHEQLPSDTDFIELNKTKQGQLTPVQRQVLIRNELLFDNPEDYKSDVTSTKGKVGLSAEQERRATMEKLIGITAKDLEDAQIAPDGNVYLYSNQHYNVNERMLRRLREAVEDGSKSTPGQSTHEKKPTITQSEMFASLAINLHDPDEERKVEELNRKKKWWTKEGFILYPKKNDIQSNAHPMKPSEYRIEELKYTLQDNENIAQNAQLRKADDKSKQMSDVDFDLYNKKTALESNIHALKPILFEEPQFYDPEKERHREEQEKKKLWISKKGFYPYPQNSSLESNKPQFTFQDSDHIIVQEQKEKKKKWITEAGFDTFSHLTDMQSNYHPKAPKKIHKR</sequence>
<feature type="compositionally biased region" description="Polar residues" evidence="1">
    <location>
        <begin position="1262"/>
        <end position="1283"/>
    </location>
</feature>
<feature type="region of interest" description="Disordered" evidence="1">
    <location>
        <begin position="547"/>
        <end position="607"/>
    </location>
</feature>
<feature type="compositionally biased region" description="Polar residues" evidence="1">
    <location>
        <begin position="573"/>
        <end position="586"/>
    </location>
</feature>
<feature type="compositionally biased region" description="Basic and acidic residues" evidence="1">
    <location>
        <begin position="1"/>
        <end position="51"/>
    </location>
</feature>
<feature type="compositionally biased region" description="Basic and acidic residues" evidence="1">
    <location>
        <begin position="876"/>
        <end position="899"/>
    </location>
</feature>
<feature type="region of interest" description="Disordered" evidence="1">
    <location>
        <begin position="340"/>
        <end position="361"/>
    </location>
</feature>
<accession>A0A5J4WRM8</accession>
<organism evidence="2 3">
    <name type="scientific">Streblomastix strix</name>
    <dbReference type="NCBI Taxonomy" id="222440"/>
    <lineage>
        <taxon>Eukaryota</taxon>
        <taxon>Metamonada</taxon>
        <taxon>Preaxostyla</taxon>
        <taxon>Oxymonadida</taxon>
        <taxon>Streblomastigidae</taxon>
        <taxon>Streblomastix</taxon>
    </lineage>
</organism>
<feature type="compositionally biased region" description="Polar residues" evidence="1">
    <location>
        <begin position="437"/>
        <end position="448"/>
    </location>
</feature>
<evidence type="ECO:0000256" key="1">
    <source>
        <dbReference type="SAM" id="MobiDB-lite"/>
    </source>
</evidence>
<feature type="compositionally biased region" description="Acidic residues" evidence="1">
    <location>
        <begin position="452"/>
        <end position="461"/>
    </location>
</feature>
<dbReference type="EMBL" id="SNRW01001227">
    <property type="protein sequence ID" value="KAA6397232.1"/>
    <property type="molecule type" value="Genomic_DNA"/>
</dbReference>
<feature type="compositionally biased region" description="Polar residues" evidence="1">
    <location>
        <begin position="340"/>
        <end position="351"/>
    </location>
</feature>
<evidence type="ECO:0000313" key="3">
    <source>
        <dbReference type="Proteomes" id="UP000324800"/>
    </source>
</evidence>
<protein>
    <submittedName>
        <fullName evidence="2">Uncharacterized protein</fullName>
    </submittedName>
</protein>